<evidence type="ECO:0000256" key="5">
    <source>
        <dbReference type="ARBA" id="ARBA00023251"/>
    </source>
</evidence>
<evidence type="ECO:0000256" key="3">
    <source>
        <dbReference type="ARBA" id="ARBA00022989"/>
    </source>
</evidence>
<keyword evidence="4 6" id="KW-0472">Membrane</keyword>
<dbReference type="GO" id="GO:0140359">
    <property type="term" value="F:ABC-type transporter activity"/>
    <property type="evidence" value="ECO:0007669"/>
    <property type="project" value="InterPro"/>
</dbReference>
<dbReference type="PROSITE" id="PS51012">
    <property type="entry name" value="ABC_TM2"/>
    <property type="match status" value="1"/>
</dbReference>
<keyword evidence="6" id="KW-1003">Cell membrane</keyword>
<feature type="transmembrane region" description="Helical" evidence="6">
    <location>
        <begin position="159"/>
        <end position="181"/>
    </location>
</feature>
<evidence type="ECO:0000259" key="8">
    <source>
        <dbReference type="PROSITE" id="PS51012"/>
    </source>
</evidence>
<dbReference type="Pfam" id="PF01061">
    <property type="entry name" value="ABC2_membrane"/>
    <property type="match status" value="1"/>
</dbReference>
<organism evidence="9 10">
    <name type="scientific">Candidatus Ruania gallistercoris</name>
    <dbReference type="NCBI Taxonomy" id="2838746"/>
    <lineage>
        <taxon>Bacteria</taxon>
        <taxon>Bacillati</taxon>
        <taxon>Actinomycetota</taxon>
        <taxon>Actinomycetes</taxon>
        <taxon>Micrococcales</taxon>
        <taxon>Ruaniaceae</taxon>
        <taxon>Ruania</taxon>
    </lineage>
</organism>
<dbReference type="AlphaFoldDB" id="A0A9D2EGF6"/>
<reference evidence="9" key="2">
    <citation type="submission" date="2021-04" db="EMBL/GenBank/DDBJ databases">
        <authorList>
            <person name="Gilroy R."/>
        </authorList>
    </citation>
    <scope>NUCLEOTIDE SEQUENCE</scope>
    <source>
        <strain evidence="9">ChiGjej4B4-7305</strain>
    </source>
</reference>
<feature type="transmembrane region" description="Helical" evidence="6">
    <location>
        <begin position="131"/>
        <end position="153"/>
    </location>
</feature>
<feature type="transmembrane region" description="Helical" evidence="6">
    <location>
        <begin position="193"/>
        <end position="212"/>
    </location>
</feature>
<evidence type="ECO:0000256" key="7">
    <source>
        <dbReference type="SAM" id="MobiDB-lite"/>
    </source>
</evidence>
<dbReference type="PRINTS" id="PR00164">
    <property type="entry name" value="ABC2TRNSPORT"/>
</dbReference>
<comment type="similarity">
    <text evidence="6">Belongs to the ABC-2 integral membrane protein family.</text>
</comment>
<dbReference type="GO" id="GO:0046677">
    <property type="term" value="P:response to antibiotic"/>
    <property type="evidence" value="ECO:0007669"/>
    <property type="project" value="UniProtKB-KW"/>
</dbReference>
<dbReference type="PANTHER" id="PTHR43229:SF2">
    <property type="entry name" value="NODULATION PROTEIN J"/>
    <property type="match status" value="1"/>
</dbReference>
<dbReference type="EMBL" id="DXBY01000250">
    <property type="protein sequence ID" value="HIZ36993.1"/>
    <property type="molecule type" value="Genomic_DNA"/>
</dbReference>
<dbReference type="PIRSF" id="PIRSF006648">
    <property type="entry name" value="DrrB"/>
    <property type="match status" value="1"/>
</dbReference>
<gene>
    <name evidence="9" type="ORF">H9815_14565</name>
</gene>
<dbReference type="Proteomes" id="UP000824037">
    <property type="component" value="Unassembled WGS sequence"/>
</dbReference>
<evidence type="ECO:0000256" key="1">
    <source>
        <dbReference type="ARBA" id="ARBA00004141"/>
    </source>
</evidence>
<keyword evidence="2 6" id="KW-0812">Transmembrane</keyword>
<feature type="transmembrane region" description="Helical" evidence="6">
    <location>
        <begin position="43"/>
        <end position="65"/>
    </location>
</feature>
<evidence type="ECO:0000313" key="9">
    <source>
        <dbReference type="EMBL" id="HIZ36993.1"/>
    </source>
</evidence>
<protein>
    <recommendedName>
        <fullName evidence="6">Transport permease protein</fullName>
    </recommendedName>
</protein>
<keyword evidence="6" id="KW-0813">Transport</keyword>
<feature type="domain" description="ABC transmembrane type-2" evidence="8">
    <location>
        <begin position="41"/>
        <end position="278"/>
    </location>
</feature>
<dbReference type="PANTHER" id="PTHR43229">
    <property type="entry name" value="NODULATION PROTEIN J"/>
    <property type="match status" value="1"/>
</dbReference>
<proteinExistence type="inferred from homology"/>
<evidence type="ECO:0000256" key="4">
    <source>
        <dbReference type="ARBA" id="ARBA00023136"/>
    </source>
</evidence>
<reference evidence="9" key="1">
    <citation type="journal article" date="2021" name="PeerJ">
        <title>Extensive microbial diversity within the chicken gut microbiome revealed by metagenomics and culture.</title>
        <authorList>
            <person name="Gilroy R."/>
            <person name="Ravi A."/>
            <person name="Getino M."/>
            <person name="Pursley I."/>
            <person name="Horton D.L."/>
            <person name="Alikhan N.F."/>
            <person name="Baker D."/>
            <person name="Gharbi K."/>
            <person name="Hall N."/>
            <person name="Watson M."/>
            <person name="Adriaenssens E.M."/>
            <person name="Foster-Nyarko E."/>
            <person name="Jarju S."/>
            <person name="Secka A."/>
            <person name="Antonio M."/>
            <person name="Oren A."/>
            <person name="Chaudhuri R.R."/>
            <person name="La Ragione R."/>
            <person name="Hildebrand F."/>
            <person name="Pallen M.J."/>
        </authorList>
    </citation>
    <scope>NUCLEOTIDE SEQUENCE</scope>
    <source>
        <strain evidence="9">ChiGjej4B4-7305</strain>
    </source>
</reference>
<dbReference type="InterPro" id="IPR047817">
    <property type="entry name" value="ABC2_TM_bact-type"/>
</dbReference>
<feature type="transmembrane region" description="Helical" evidence="6">
    <location>
        <begin position="249"/>
        <end position="270"/>
    </location>
</feature>
<keyword evidence="5" id="KW-0046">Antibiotic resistance</keyword>
<evidence type="ECO:0000313" key="10">
    <source>
        <dbReference type="Proteomes" id="UP000824037"/>
    </source>
</evidence>
<sequence>MSAPGTTHPGARSTRASSAVGGGWRSVTGYWLTVYRRIWKSTVASSLLVPLLYLAGMGYGLGAIIDSPGRTAVPGVAYVGFVATGLIAAQTMMTAVAETTYSVFGAIKWQRTYHAMLASPLQVVDLVRGHLAYLALRLLMVSTAFAVVALAIGAMTGPAALLTVPIAVLGGLAFGLPVYAYTVGTASDEGFNMLNRFVIMPLFLFSGTFFPISQLPAVLEGLAWASPLTHAITLTRAVGLGVPAPLPVAAWPAALHVAYLLVWAVAGYLFGVRRLRRRMVV</sequence>
<comment type="subcellular location">
    <subcellularLocation>
        <location evidence="6">Cell membrane</location>
        <topology evidence="6">Multi-pass membrane protein</topology>
    </subcellularLocation>
    <subcellularLocation>
        <location evidence="1">Membrane</location>
        <topology evidence="1">Multi-pass membrane protein</topology>
    </subcellularLocation>
</comment>
<comment type="caution">
    <text evidence="9">The sequence shown here is derived from an EMBL/GenBank/DDBJ whole genome shotgun (WGS) entry which is preliminary data.</text>
</comment>
<dbReference type="InterPro" id="IPR051784">
    <property type="entry name" value="Nod_factor_ABC_transporter"/>
</dbReference>
<feature type="transmembrane region" description="Helical" evidence="6">
    <location>
        <begin position="71"/>
        <end position="89"/>
    </location>
</feature>
<dbReference type="GO" id="GO:0043190">
    <property type="term" value="C:ATP-binding cassette (ABC) transporter complex"/>
    <property type="evidence" value="ECO:0007669"/>
    <property type="project" value="InterPro"/>
</dbReference>
<evidence type="ECO:0000256" key="6">
    <source>
        <dbReference type="RuleBase" id="RU361157"/>
    </source>
</evidence>
<feature type="region of interest" description="Disordered" evidence="7">
    <location>
        <begin position="1"/>
        <end position="21"/>
    </location>
</feature>
<dbReference type="InterPro" id="IPR000412">
    <property type="entry name" value="ABC_2_transport"/>
</dbReference>
<dbReference type="InterPro" id="IPR013525">
    <property type="entry name" value="ABC2_TM"/>
</dbReference>
<keyword evidence="3 6" id="KW-1133">Transmembrane helix</keyword>
<name>A0A9D2EGF6_9MICO</name>
<accession>A0A9D2EGF6</accession>
<evidence type="ECO:0000256" key="2">
    <source>
        <dbReference type="ARBA" id="ARBA00022692"/>
    </source>
</evidence>